<feature type="domain" description="D-isomer specific 2-hydroxyacid dehydrogenase NAD-binding" evidence="5">
    <location>
        <begin position="108"/>
        <end position="280"/>
    </location>
</feature>
<accession>A0ABQ4R0E9</accession>
<dbReference type="Pfam" id="PF02826">
    <property type="entry name" value="2-Hacid_dh_C"/>
    <property type="match status" value="1"/>
</dbReference>
<evidence type="ECO:0000313" key="7">
    <source>
        <dbReference type="Proteomes" id="UP001055167"/>
    </source>
</evidence>
<evidence type="ECO:0000256" key="3">
    <source>
        <dbReference type="RuleBase" id="RU003719"/>
    </source>
</evidence>
<keyword evidence="1 3" id="KW-0560">Oxidoreductase</keyword>
<sequence length="321" mass="34370">MKSTDILMMRPMMPHVTDSLERLFTVHRADKAADRERFLDEVGPRIRGLAGSGVKVDDALLDRLPKLEIVANFGVGYDTIDAPACGRRGIVVTNTPDVLTDEVADLAVGLLLATVRQIPQVDRYLREGKWLEKPYPLTGTLRGRTVGILGLGRIGRAIAHRLVAFGVPIAYHGRTRQADVPYAYHKTLLDLAHASDVLMVVAPGGPDTKGLVGREVLEALGPHGVLINVARGSLVDEDALAAALASGTIESAGLDVFADEPRVPAALIAQEHAVLLPHVGSASVHTRNAMGQLVVDNLTSWFDGKGPVTPVAETPWTPRPT</sequence>
<dbReference type="InterPro" id="IPR006140">
    <property type="entry name" value="D-isomer_DH_NAD-bd"/>
</dbReference>
<evidence type="ECO:0000259" key="4">
    <source>
        <dbReference type="Pfam" id="PF00389"/>
    </source>
</evidence>
<organism evidence="6 7">
    <name type="scientific">Methylobacterium crusticola</name>
    <dbReference type="NCBI Taxonomy" id="1697972"/>
    <lineage>
        <taxon>Bacteria</taxon>
        <taxon>Pseudomonadati</taxon>
        <taxon>Pseudomonadota</taxon>
        <taxon>Alphaproteobacteria</taxon>
        <taxon>Hyphomicrobiales</taxon>
        <taxon>Methylobacteriaceae</taxon>
        <taxon>Methylobacterium</taxon>
    </lineage>
</organism>
<dbReference type="PANTHER" id="PTHR10996">
    <property type="entry name" value="2-HYDROXYACID DEHYDROGENASE-RELATED"/>
    <property type="match status" value="1"/>
</dbReference>
<name>A0ABQ4R0E9_9HYPH</name>
<dbReference type="InterPro" id="IPR050223">
    <property type="entry name" value="D-isomer_2-hydroxyacid_DH"/>
</dbReference>
<evidence type="ECO:0000259" key="5">
    <source>
        <dbReference type="Pfam" id="PF02826"/>
    </source>
</evidence>
<dbReference type="Proteomes" id="UP001055167">
    <property type="component" value="Unassembled WGS sequence"/>
</dbReference>
<protein>
    <submittedName>
        <fullName evidence="6">2-ketogluconate reductase</fullName>
    </submittedName>
</protein>
<dbReference type="PANTHER" id="PTHR10996:SF178">
    <property type="entry name" value="2-HYDROXYACID DEHYDROGENASE YGL185C-RELATED"/>
    <property type="match status" value="1"/>
</dbReference>
<comment type="caution">
    <text evidence="6">The sequence shown here is derived from an EMBL/GenBank/DDBJ whole genome shotgun (WGS) entry which is preliminary data.</text>
</comment>
<gene>
    <name evidence="6" type="ORF">OPKNFCMD_3888</name>
</gene>
<dbReference type="CDD" id="cd12156">
    <property type="entry name" value="HPPR"/>
    <property type="match status" value="1"/>
</dbReference>
<dbReference type="InterPro" id="IPR006139">
    <property type="entry name" value="D-isomer_2_OHA_DH_cat_dom"/>
</dbReference>
<proteinExistence type="inferred from homology"/>
<feature type="domain" description="D-isomer specific 2-hydroxyacid dehydrogenase catalytic" evidence="4">
    <location>
        <begin position="7"/>
        <end position="311"/>
    </location>
</feature>
<dbReference type="SUPFAM" id="SSF52283">
    <property type="entry name" value="Formate/glycerate dehydrogenase catalytic domain-like"/>
    <property type="match status" value="1"/>
</dbReference>
<dbReference type="SUPFAM" id="SSF51735">
    <property type="entry name" value="NAD(P)-binding Rossmann-fold domains"/>
    <property type="match status" value="1"/>
</dbReference>
<keyword evidence="7" id="KW-1185">Reference proteome</keyword>
<reference evidence="6" key="1">
    <citation type="journal article" date="2021" name="Front. Microbiol.">
        <title>Comprehensive Comparative Genomics and Phenotyping of Methylobacterium Species.</title>
        <authorList>
            <person name="Alessa O."/>
            <person name="Ogura Y."/>
            <person name="Fujitani Y."/>
            <person name="Takami H."/>
            <person name="Hayashi T."/>
            <person name="Sahin N."/>
            <person name="Tani A."/>
        </authorList>
    </citation>
    <scope>NUCLEOTIDE SEQUENCE</scope>
    <source>
        <strain evidence="6">KCTC 52305</strain>
    </source>
</reference>
<dbReference type="Gene3D" id="3.40.50.720">
    <property type="entry name" value="NAD(P)-binding Rossmann-like Domain"/>
    <property type="match status" value="2"/>
</dbReference>
<dbReference type="InterPro" id="IPR036291">
    <property type="entry name" value="NAD(P)-bd_dom_sf"/>
</dbReference>
<evidence type="ECO:0000256" key="1">
    <source>
        <dbReference type="ARBA" id="ARBA00023002"/>
    </source>
</evidence>
<keyword evidence="2" id="KW-0520">NAD</keyword>
<evidence type="ECO:0000313" key="6">
    <source>
        <dbReference type="EMBL" id="GJD51136.1"/>
    </source>
</evidence>
<evidence type="ECO:0000256" key="2">
    <source>
        <dbReference type="ARBA" id="ARBA00023027"/>
    </source>
</evidence>
<dbReference type="EMBL" id="BPQH01000012">
    <property type="protein sequence ID" value="GJD51136.1"/>
    <property type="molecule type" value="Genomic_DNA"/>
</dbReference>
<reference evidence="6" key="2">
    <citation type="submission" date="2021-08" db="EMBL/GenBank/DDBJ databases">
        <authorList>
            <person name="Tani A."/>
            <person name="Ola A."/>
            <person name="Ogura Y."/>
            <person name="Katsura K."/>
            <person name="Hayashi T."/>
        </authorList>
    </citation>
    <scope>NUCLEOTIDE SEQUENCE</scope>
    <source>
        <strain evidence="6">KCTC 52305</strain>
    </source>
</reference>
<dbReference type="Pfam" id="PF00389">
    <property type="entry name" value="2-Hacid_dh"/>
    <property type="match status" value="1"/>
</dbReference>
<comment type="similarity">
    <text evidence="3">Belongs to the D-isomer specific 2-hydroxyacid dehydrogenase family.</text>
</comment>